<keyword evidence="2" id="KW-1185">Reference proteome</keyword>
<sequence length="47" mass="5415">MVYKVLLKAIKISLVLMICQISISCKTTDKTANREIKMQYSAVFENF</sequence>
<accession>A0ABZ2UF03</accession>
<name>A0ABZ2UF03_9FLAO</name>
<reference evidence="1 2" key="1">
    <citation type="submission" date="2024-03" db="EMBL/GenBank/DDBJ databases">
        <title>Flavobacterium soyae.</title>
        <authorList>
            <person name="Zheng W."/>
        </authorList>
    </citation>
    <scope>NUCLEOTIDE SEQUENCE [LARGE SCALE GENOMIC DNA]</scope>
    <source>
        <strain evidence="1 2">55</strain>
    </source>
</reference>
<organism evidence="1 2">
    <name type="scientific">Flavobacterium soyae</name>
    <dbReference type="NCBI Taxonomy" id="2903098"/>
    <lineage>
        <taxon>Bacteria</taxon>
        <taxon>Pseudomonadati</taxon>
        <taxon>Bacteroidota</taxon>
        <taxon>Flavobacteriia</taxon>
        <taxon>Flavobacteriales</taxon>
        <taxon>Flavobacteriaceae</taxon>
        <taxon>Flavobacterium</taxon>
    </lineage>
</organism>
<dbReference type="RefSeq" id="WP_406843320.1">
    <property type="nucleotide sequence ID" value="NZ_CP150845.1"/>
</dbReference>
<protein>
    <submittedName>
        <fullName evidence="1">Uncharacterized protein</fullName>
    </submittedName>
</protein>
<proteinExistence type="predicted"/>
<evidence type="ECO:0000313" key="1">
    <source>
        <dbReference type="EMBL" id="WYZ18391.1"/>
    </source>
</evidence>
<dbReference type="PROSITE" id="PS51257">
    <property type="entry name" value="PROKAR_LIPOPROTEIN"/>
    <property type="match status" value="1"/>
</dbReference>
<dbReference type="Proteomes" id="UP001623852">
    <property type="component" value="Chromosome"/>
</dbReference>
<dbReference type="EMBL" id="CP150845">
    <property type="protein sequence ID" value="WYZ18391.1"/>
    <property type="molecule type" value="Genomic_DNA"/>
</dbReference>
<evidence type="ECO:0000313" key="2">
    <source>
        <dbReference type="Proteomes" id="UP001623852"/>
    </source>
</evidence>
<gene>
    <name evidence="1" type="ORF">AABD74_14605</name>
</gene>